<reference evidence="2" key="2">
    <citation type="submission" date="2015-03" db="EMBL/GenBank/DDBJ databases">
        <authorList>
            <person name="Chow C.-E.T."/>
            <person name="Winget D.M."/>
            <person name="White R.A.III."/>
            <person name="Hallam S.J."/>
            <person name="Suttle C.A."/>
        </authorList>
    </citation>
    <scope>NUCLEOTIDE SEQUENCE</scope>
    <source>
        <strain evidence="2">Anoxic2_5</strain>
    </source>
</reference>
<feature type="region of interest" description="Disordered" evidence="1">
    <location>
        <begin position="82"/>
        <end position="115"/>
    </location>
</feature>
<feature type="region of interest" description="Disordered" evidence="1">
    <location>
        <begin position="36"/>
        <end position="61"/>
    </location>
</feature>
<evidence type="ECO:0000313" key="2">
    <source>
        <dbReference type="EMBL" id="AKH47208.1"/>
    </source>
</evidence>
<feature type="compositionally biased region" description="Low complexity" evidence="1">
    <location>
        <begin position="98"/>
        <end position="113"/>
    </location>
</feature>
<accession>A0A0F7L6L9</accession>
<reference evidence="2" key="1">
    <citation type="journal article" date="2015" name="Front. Microbiol.">
        <title>Combining genomic sequencing methods to explore viral diversity and reveal potential virus-host interactions.</title>
        <authorList>
            <person name="Chow C.E."/>
            <person name="Winget D.M."/>
            <person name="White R.A.III."/>
            <person name="Hallam S.J."/>
            <person name="Suttle C.A."/>
        </authorList>
    </citation>
    <scope>NUCLEOTIDE SEQUENCE</scope>
    <source>
        <strain evidence="2">Anoxic2_5</strain>
    </source>
</reference>
<dbReference type="EMBL" id="KR029589">
    <property type="protein sequence ID" value="AKH47208.1"/>
    <property type="molecule type" value="Genomic_DNA"/>
</dbReference>
<organism evidence="2">
    <name type="scientific">uncultured marine virus</name>
    <dbReference type="NCBI Taxonomy" id="186617"/>
    <lineage>
        <taxon>Viruses</taxon>
        <taxon>environmental samples</taxon>
    </lineage>
</organism>
<sequence>MPSGCPRGDSGQHRAVATASRAVRVLQVQLARAHQRPRQAIGWHGPAADLDGRPCPDRPGRHPGVYPRVRWSCADVGPRRARPGGYSRRRCPRGGCGRPARPAAGRRAMSSPAVTPAPVRYGSLFEDGIHEDDREAVREWVQRLEAKRAPTPVVCPQCKGPGVWRDVPCADCLSG</sequence>
<feature type="compositionally biased region" description="Basic and acidic residues" evidence="1">
    <location>
        <begin position="50"/>
        <end position="60"/>
    </location>
</feature>
<protein>
    <submittedName>
        <fullName evidence="2">Uncharacterized protein</fullName>
    </submittedName>
</protein>
<feature type="compositionally biased region" description="Basic residues" evidence="1">
    <location>
        <begin position="82"/>
        <end position="92"/>
    </location>
</feature>
<name>A0A0F7L6L9_9VIRU</name>
<evidence type="ECO:0000256" key="1">
    <source>
        <dbReference type="SAM" id="MobiDB-lite"/>
    </source>
</evidence>
<proteinExistence type="predicted"/>